<feature type="compositionally biased region" description="Low complexity" evidence="2">
    <location>
        <begin position="113"/>
        <end position="122"/>
    </location>
</feature>
<dbReference type="PaxDb" id="4097-A0A1S3ZII4"/>
<dbReference type="GO" id="GO:0008270">
    <property type="term" value="F:zinc ion binding"/>
    <property type="evidence" value="ECO:0007669"/>
    <property type="project" value="UniProtKB-KW"/>
</dbReference>
<feature type="domain" description="CCHC-type" evidence="3">
    <location>
        <begin position="86"/>
        <end position="99"/>
    </location>
</feature>
<keyword evidence="1" id="KW-0863">Zinc-finger</keyword>
<reference evidence="4" key="1">
    <citation type="submission" date="2025-08" db="UniProtKB">
        <authorList>
            <consortium name="RefSeq"/>
        </authorList>
    </citation>
    <scope>IDENTIFICATION</scope>
</reference>
<accession>A0A1S3ZII4</accession>
<dbReference type="InterPro" id="IPR001878">
    <property type="entry name" value="Znf_CCHC"/>
</dbReference>
<keyword evidence="1" id="KW-0862">Zinc</keyword>
<name>A0A1S3ZII4_TOBAC</name>
<evidence type="ECO:0000259" key="3">
    <source>
        <dbReference type="PROSITE" id="PS50158"/>
    </source>
</evidence>
<keyword evidence="1" id="KW-0479">Metal-binding</keyword>
<dbReference type="KEGG" id="nta:107787180"/>
<feature type="region of interest" description="Disordered" evidence="2">
    <location>
        <begin position="1"/>
        <end position="53"/>
    </location>
</feature>
<gene>
    <name evidence="4" type="primary">LOC107787180</name>
</gene>
<dbReference type="GO" id="GO:0003676">
    <property type="term" value="F:nucleic acid binding"/>
    <property type="evidence" value="ECO:0007669"/>
    <property type="project" value="InterPro"/>
</dbReference>
<dbReference type="RefSeq" id="XP_016464199.1">
    <property type="nucleotide sequence ID" value="XM_016608713.1"/>
</dbReference>
<protein>
    <recommendedName>
        <fullName evidence="3">CCHC-type domain-containing protein</fullName>
    </recommendedName>
</protein>
<sequence length="143" mass="14715">MERESSSKARSAGNFSGSSSVGGGGRSAFKGGTSGLSQSFAQSSISAPPSRPTGSVRWEILAVAEAPCPRCRKINFGTYFMHQPICYGCCMRGHIQRDCHSSHQSMGRGIAQPTSSAATTSAVPPPAQGTPAHVELGSARGGT</sequence>
<evidence type="ECO:0000313" key="4">
    <source>
        <dbReference type="RefSeq" id="XP_016464199.1"/>
    </source>
</evidence>
<dbReference type="PROSITE" id="PS50158">
    <property type="entry name" value="ZF_CCHC"/>
    <property type="match status" value="1"/>
</dbReference>
<evidence type="ECO:0000256" key="1">
    <source>
        <dbReference type="PROSITE-ProRule" id="PRU00047"/>
    </source>
</evidence>
<evidence type="ECO:0000256" key="2">
    <source>
        <dbReference type="SAM" id="MobiDB-lite"/>
    </source>
</evidence>
<dbReference type="AlphaFoldDB" id="A0A1S3ZII4"/>
<proteinExistence type="predicted"/>
<organism evidence="4">
    <name type="scientific">Nicotiana tabacum</name>
    <name type="common">Common tobacco</name>
    <dbReference type="NCBI Taxonomy" id="4097"/>
    <lineage>
        <taxon>Eukaryota</taxon>
        <taxon>Viridiplantae</taxon>
        <taxon>Streptophyta</taxon>
        <taxon>Embryophyta</taxon>
        <taxon>Tracheophyta</taxon>
        <taxon>Spermatophyta</taxon>
        <taxon>Magnoliopsida</taxon>
        <taxon>eudicotyledons</taxon>
        <taxon>Gunneridae</taxon>
        <taxon>Pentapetalae</taxon>
        <taxon>asterids</taxon>
        <taxon>lamiids</taxon>
        <taxon>Solanales</taxon>
        <taxon>Solanaceae</taxon>
        <taxon>Nicotianoideae</taxon>
        <taxon>Nicotianeae</taxon>
        <taxon>Nicotiana</taxon>
    </lineage>
</organism>
<dbReference type="OrthoDB" id="10316448at2759"/>
<feature type="compositionally biased region" description="Polar residues" evidence="2">
    <location>
        <begin position="35"/>
        <end position="47"/>
    </location>
</feature>
<feature type="region of interest" description="Disordered" evidence="2">
    <location>
        <begin position="101"/>
        <end position="143"/>
    </location>
</feature>